<sequence>MTSVELEHCVSCGSLEQTERHQYARLSAIGDHLEAVTPATGVNGVFGGRVDSDVVVTTRKDASTVDEGVHQMRDRS</sequence>
<gene>
    <name evidence="1" type="ORF">DV706_12345</name>
</gene>
<protein>
    <submittedName>
        <fullName evidence="1">Selenoprotein</fullName>
    </submittedName>
</protein>
<evidence type="ECO:0000313" key="2">
    <source>
        <dbReference type="Proteomes" id="UP000296822"/>
    </source>
</evidence>
<organism evidence="1 2">
    <name type="scientific">Natronorubrum bangense</name>
    <dbReference type="NCBI Taxonomy" id="61858"/>
    <lineage>
        <taxon>Archaea</taxon>
        <taxon>Methanobacteriati</taxon>
        <taxon>Methanobacteriota</taxon>
        <taxon>Stenosarchaea group</taxon>
        <taxon>Halobacteria</taxon>
        <taxon>Halobacteriales</taxon>
        <taxon>Natrialbaceae</taxon>
        <taxon>Natronorubrum</taxon>
    </lineage>
</organism>
<evidence type="ECO:0000313" key="1">
    <source>
        <dbReference type="EMBL" id="QCC55190.1"/>
    </source>
</evidence>
<proteinExistence type="predicted"/>
<dbReference type="AlphaFoldDB" id="A0A4D6HMZ8"/>
<dbReference type="KEGG" id="nbg:DV706_12345"/>
<name>A0A4D6HMZ8_9EURY</name>
<dbReference type="Proteomes" id="UP000296822">
    <property type="component" value="Chromosome"/>
</dbReference>
<dbReference type="GeneID" id="39852051"/>
<reference evidence="1 2" key="1">
    <citation type="journal article" date="2019" name="Nat. Commun.">
        <title>A new type of DNA phosphorothioation-based antiviral system in archaea.</title>
        <authorList>
            <person name="Xiong L."/>
            <person name="Liu S."/>
            <person name="Chen S."/>
            <person name="Xiao Y."/>
            <person name="Zhu B."/>
            <person name="Gao Y."/>
            <person name="Zhang Y."/>
            <person name="Chen B."/>
            <person name="Luo J."/>
            <person name="Deng Z."/>
            <person name="Chen X."/>
            <person name="Wang L."/>
            <person name="Chen S."/>
        </authorList>
    </citation>
    <scope>NUCLEOTIDE SEQUENCE [LARGE SCALE GENOMIC DNA]</scope>
    <source>
        <strain evidence="1 2">JCM 10635</strain>
    </source>
</reference>
<dbReference type="RefSeq" id="WP_006064392.1">
    <property type="nucleotide sequence ID" value="NZ_CP031305.1"/>
</dbReference>
<accession>A0A4D6HMZ8</accession>
<dbReference type="EMBL" id="CP031305">
    <property type="protein sequence ID" value="QCC55190.1"/>
    <property type="molecule type" value="Genomic_DNA"/>
</dbReference>